<organism evidence="1">
    <name type="scientific">marine sediment metagenome</name>
    <dbReference type="NCBI Taxonomy" id="412755"/>
    <lineage>
        <taxon>unclassified sequences</taxon>
        <taxon>metagenomes</taxon>
        <taxon>ecological metagenomes</taxon>
    </lineage>
</organism>
<sequence>MSVNDKREWEIALRGLKRFFDEGMAVWPREKFDSLFSSKEVANSHYVLEALKSLELQGAIILVGTDDLYIRIIRI</sequence>
<protein>
    <submittedName>
        <fullName evidence="1">Uncharacterized protein</fullName>
    </submittedName>
</protein>
<name>A0A0F9XNY9_9ZZZZ</name>
<dbReference type="EMBL" id="LAZR01000082">
    <property type="protein sequence ID" value="KKN93988.1"/>
    <property type="molecule type" value="Genomic_DNA"/>
</dbReference>
<comment type="caution">
    <text evidence="1">The sequence shown here is derived from an EMBL/GenBank/DDBJ whole genome shotgun (WGS) entry which is preliminary data.</text>
</comment>
<proteinExistence type="predicted"/>
<reference evidence="1" key="1">
    <citation type="journal article" date="2015" name="Nature">
        <title>Complex archaea that bridge the gap between prokaryotes and eukaryotes.</title>
        <authorList>
            <person name="Spang A."/>
            <person name="Saw J.H."/>
            <person name="Jorgensen S.L."/>
            <person name="Zaremba-Niedzwiedzka K."/>
            <person name="Martijn J."/>
            <person name="Lind A.E."/>
            <person name="van Eijk R."/>
            <person name="Schleper C."/>
            <person name="Guy L."/>
            <person name="Ettema T.J."/>
        </authorList>
    </citation>
    <scope>NUCLEOTIDE SEQUENCE</scope>
</reference>
<evidence type="ECO:0000313" key="1">
    <source>
        <dbReference type="EMBL" id="KKN93988.1"/>
    </source>
</evidence>
<dbReference type="AlphaFoldDB" id="A0A0F9XNY9"/>
<accession>A0A0F9XNY9</accession>
<gene>
    <name evidence="1" type="ORF">LCGC14_0192520</name>
</gene>